<feature type="transmembrane region" description="Helical" evidence="1">
    <location>
        <begin position="127"/>
        <end position="147"/>
    </location>
</feature>
<accession>A0ABP8G0K1</accession>
<protein>
    <submittedName>
        <fullName evidence="2">Uncharacterized protein</fullName>
    </submittedName>
</protein>
<dbReference type="Proteomes" id="UP001501115">
    <property type="component" value="Unassembled WGS sequence"/>
</dbReference>
<feature type="transmembrane region" description="Helical" evidence="1">
    <location>
        <begin position="159"/>
        <end position="182"/>
    </location>
</feature>
<proteinExistence type="predicted"/>
<keyword evidence="1" id="KW-1133">Transmembrane helix</keyword>
<evidence type="ECO:0000313" key="3">
    <source>
        <dbReference type="Proteomes" id="UP001501115"/>
    </source>
</evidence>
<keyword evidence="1" id="KW-0812">Transmembrane</keyword>
<comment type="caution">
    <text evidence="2">The sequence shown here is derived from an EMBL/GenBank/DDBJ whole genome shotgun (WGS) entry which is preliminary data.</text>
</comment>
<sequence length="499" mass="55904">MEQARLRVVRSPSRLSFMEKTPRVIVEPPDSRGLRAVSVGGTVVGRAWSPSDLRRVLRGLGHPEDIDLEDRRVIVWREAGSGTWPDRTWRRRTATAVMMAGLLLSMVLLTAVGTPDAVGALTFAQRITGFLFILSGAVQGLAALAALDHEGKRQLKYSGAVVLVGALITLITEGIFLFAWLQEREPTLYLPVCLLLFAWSLWALWRLVQQQVWRVIPHPRGFATGVALSGLLAATNFAYSAVYQPTSAPFYVTLTAKFGTPHTDPARPFVHVPLTFRVENTGKVPAYILVDKYLVYGRSADYSKDARGLKGWKKALENGTDAELHVTEKGSRTISAGQFAGPGYWLHPGEGHVKEKVIQVPRSVEYDLLEATLGVVAMRMDRGKINLLQLQRAHPSWHKKEGRFYCPKCSVMTIYEGVVRHNNNVINVTRKPRYVTVLWYGTKEDFDYSYAISSYKFNARMDPDLKELRREIEREEDRYGVESRSTSTRVSVAALMASL</sequence>
<evidence type="ECO:0000256" key="1">
    <source>
        <dbReference type="SAM" id="Phobius"/>
    </source>
</evidence>
<feature type="transmembrane region" description="Helical" evidence="1">
    <location>
        <begin position="96"/>
        <end position="115"/>
    </location>
</feature>
<dbReference type="EMBL" id="BAABET010000005">
    <property type="protein sequence ID" value="GAA4314683.1"/>
    <property type="molecule type" value="Genomic_DNA"/>
</dbReference>
<feature type="transmembrane region" description="Helical" evidence="1">
    <location>
        <begin position="188"/>
        <end position="208"/>
    </location>
</feature>
<evidence type="ECO:0000313" key="2">
    <source>
        <dbReference type="EMBL" id="GAA4314683.1"/>
    </source>
</evidence>
<keyword evidence="3" id="KW-1185">Reference proteome</keyword>
<gene>
    <name evidence="2" type="ORF">GCM10023086_36060</name>
</gene>
<keyword evidence="1" id="KW-0472">Membrane</keyword>
<feature type="transmembrane region" description="Helical" evidence="1">
    <location>
        <begin position="220"/>
        <end position="239"/>
    </location>
</feature>
<organism evidence="2 3">
    <name type="scientific">Streptomyces venetus</name>
    <dbReference type="NCBI Taxonomy" id="1701086"/>
    <lineage>
        <taxon>Bacteria</taxon>
        <taxon>Bacillati</taxon>
        <taxon>Actinomycetota</taxon>
        <taxon>Actinomycetes</taxon>
        <taxon>Kitasatosporales</taxon>
        <taxon>Streptomycetaceae</taxon>
        <taxon>Streptomyces</taxon>
    </lineage>
</organism>
<reference evidence="3" key="1">
    <citation type="journal article" date="2019" name="Int. J. Syst. Evol. Microbiol.">
        <title>The Global Catalogue of Microorganisms (GCM) 10K type strain sequencing project: providing services to taxonomists for standard genome sequencing and annotation.</title>
        <authorList>
            <consortium name="The Broad Institute Genomics Platform"/>
            <consortium name="The Broad Institute Genome Sequencing Center for Infectious Disease"/>
            <person name="Wu L."/>
            <person name="Ma J."/>
        </authorList>
    </citation>
    <scope>NUCLEOTIDE SEQUENCE [LARGE SCALE GENOMIC DNA]</scope>
    <source>
        <strain evidence="3">JCM 31290</strain>
    </source>
</reference>
<name>A0ABP8G0K1_9ACTN</name>